<comment type="caution">
    <text evidence="3">The sequence shown here is derived from an EMBL/GenBank/DDBJ whole genome shotgun (WGS) entry which is preliminary data.</text>
</comment>
<feature type="domain" description="GerMN" evidence="2">
    <location>
        <begin position="61"/>
        <end position="146"/>
    </location>
</feature>
<reference evidence="3" key="1">
    <citation type="submission" date="2020-10" db="EMBL/GenBank/DDBJ databases">
        <authorList>
            <person name="Gilroy R."/>
        </authorList>
    </citation>
    <scope>NUCLEOTIDE SEQUENCE</scope>
    <source>
        <strain evidence="3">ChiSjej3B21-11622</strain>
    </source>
</reference>
<dbReference type="EMBL" id="DVFT01000096">
    <property type="protein sequence ID" value="HIQ96221.1"/>
    <property type="molecule type" value="Genomic_DNA"/>
</dbReference>
<accession>A0A9D0ZUP8</accession>
<feature type="domain" description="GerMN" evidence="2">
    <location>
        <begin position="202"/>
        <end position="290"/>
    </location>
</feature>
<feature type="chain" id="PRO_5039216757" evidence="1">
    <location>
        <begin position="23"/>
        <end position="332"/>
    </location>
</feature>
<dbReference type="SMART" id="SM00909">
    <property type="entry name" value="Germane"/>
    <property type="match status" value="2"/>
</dbReference>
<feature type="signal peptide" evidence="1">
    <location>
        <begin position="1"/>
        <end position="22"/>
    </location>
</feature>
<evidence type="ECO:0000259" key="2">
    <source>
        <dbReference type="SMART" id="SM00909"/>
    </source>
</evidence>
<protein>
    <submittedName>
        <fullName evidence="3">GerMN domain-containing protein</fullName>
    </submittedName>
</protein>
<dbReference type="PROSITE" id="PS51257">
    <property type="entry name" value="PROKAR_LIPOPROTEIN"/>
    <property type="match status" value="1"/>
</dbReference>
<reference evidence="3" key="2">
    <citation type="journal article" date="2021" name="PeerJ">
        <title>Extensive microbial diversity within the chicken gut microbiome revealed by metagenomics and culture.</title>
        <authorList>
            <person name="Gilroy R."/>
            <person name="Ravi A."/>
            <person name="Getino M."/>
            <person name="Pursley I."/>
            <person name="Horton D.L."/>
            <person name="Alikhan N.F."/>
            <person name="Baker D."/>
            <person name="Gharbi K."/>
            <person name="Hall N."/>
            <person name="Watson M."/>
            <person name="Adriaenssens E.M."/>
            <person name="Foster-Nyarko E."/>
            <person name="Jarju S."/>
            <person name="Secka A."/>
            <person name="Antonio M."/>
            <person name="Oren A."/>
            <person name="Chaudhuri R.R."/>
            <person name="La Ragione R."/>
            <person name="Hildebrand F."/>
            <person name="Pallen M.J."/>
        </authorList>
    </citation>
    <scope>NUCLEOTIDE SEQUENCE</scope>
    <source>
        <strain evidence="3">ChiSjej3B21-11622</strain>
    </source>
</reference>
<dbReference type="Proteomes" id="UP000886886">
    <property type="component" value="Unassembled WGS sequence"/>
</dbReference>
<dbReference type="AlphaFoldDB" id="A0A9D0ZUP8"/>
<keyword evidence="1" id="KW-0732">Signal</keyword>
<proteinExistence type="predicted"/>
<sequence>MKKWIVSILLLMLALLLGGCENTDQGSEVSYQIYYLGSSGTELVTENYTPLPDTETRKEITEEILDKMKNPSSLDHQKVLPDEVEVVNCVLRNDKQVDLDFSEAYYDMDNVREILVRAAYVKTLTQIQDIETVSITVNQLPLVDSAGNEVGIMDADTFIVGTGAGINSYNYATLTLYFASEDGTRLVKEMRNVHYSTNSTLEKVVVEQLLKGPENESLRAVLPVDARILSISTKDGLCTIDFNADFNQAPLGTRTLPEVSLYAVVNSLNDSCKVQEVQFSVEGETQVAYQNQIDLSAPFGRNDELVNQVETESQAAGNSDIGVEMLFENSVF</sequence>
<evidence type="ECO:0000313" key="3">
    <source>
        <dbReference type="EMBL" id="HIQ96221.1"/>
    </source>
</evidence>
<evidence type="ECO:0000313" key="4">
    <source>
        <dbReference type="Proteomes" id="UP000886886"/>
    </source>
</evidence>
<name>A0A9D0ZUP8_9FIRM</name>
<dbReference type="Pfam" id="PF10646">
    <property type="entry name" value="Germane"/>
    <property type="match status" value="2"/>
</dbReference>
<organism evidence="3 4">
    <name type="scientific">Candidatus Limivivens merdigallinarum</name>
    <dbReference type="NCBI Taxonomy" id="2840859"/>
    <lineage>
        <taxon>Bacteria</taxon>
        <taxon>Bacillati</taxon>
        <taxon>Bacillota</taxon>
        <taxon>Clostridia</taxon>
        <taxon>Lachnospirales</taxon>
        <taxon>Lachnospiraceae</taxon>
        <taxon>Lachnospiraceae incertae sedis</taxon>
        <taxon>Candidatus Limivivens</taxon>
    </lineage>
</organism>
<dbReference type="InterPro" id="IPR019606">
    <property type="entry name" value="GerMN"/>
</dbReference>
<evidence type="ECO:0000256" key="1">
    <source>
        <dbReference type="SAM" id="SignalP"/>
    </source>
</evidence>
<gene>
    <name evidence="3" type="ORF">IAB26_06635</name>
</gene>